<sequence>MAGFDDGDSFFGDDDLDALPQDALQELENNAIQLTQAQTQARLQPPPSSDYGDDFDDEDLDDAVVIDQSRTIHSVHSYPNRNVSGQPPLRDQYRPQQDPNPSPVLPSRQRPKPPPKFNQPDRYQSQPAVPQDDSLRVERGSAPPSQPDSEVQRLQSIIEELTKERNALKNDVNAKAGEISIVRSKYETTVKQYAREMEAQRKLDEDKLAKQQKALEAARIAEKNAATERDFIRRDLAEESERVRRLNKAREAEKKGLDQVTTPQKKKALPHRDGFDDDEIEIVSPSKISPSKFQKRLTGSPSKLGKRKRKAAESPASALQVIHSEESMESNPPAPILDEALIARLGIQDDRFDFLGMMLDHRIDGNGLRTFEELGKHAYPSAPNESFQAIILGKIPSLGFKKSSKDLEVDFCELLINIWANCAKEEHYAPVYLFIDMLTFALELNTSSIAPHIIDSLLPVAQLTADQVAIKRFQKSRGPHEKYINVTACMSLLYLAAQGCMSDEGNIKRFWKQMRWDLVLFMLSTNQGPTDLNLMLDLLSTSITMETFGALPTEMTYAEQTNHILDKAGFHLVETPVTLLMVNNRESANKMISENWKEKDIFRLRIRTLQLMIAMTRSPFCCGVMESNHLLIGRLVSLVSDELDALYDYKPGRQDSARIITLGFRLLYFLVTKYENLDMQKKLSVIPGGPQKYILCLSRLHFSEDDLVLESGIEPDIAGLAFELLGLRVTPEEGDAIHDAFSGA</sequence>
<dbReference type="Proteomes" id="UP000664132">
    <property type="component" value="Unassembled WGS sequence"/>
</dbReference>
<reference evidence="5" key="1">
    <citation type="submission" date="2021-02" db="EMBL/GenBank/DDBJ databases">
        <title>Genome sequence Cadophora malorum strain M34.</title>
        <authorList>
            <person name="Stefanovic E."/>
            <person name="Vu D."/>
            <person name="Scully C."/>
            <person name="Dijksterhuis J."/>
            <person name="Roader J."/>
            <person name="Houbraken J."/>
        </authorList>
    </citation>
    <scope>NUCLEOTIDE SEQUENCE</scope>
    <source>
        <strain evidence="5">M34</strain>
    </source>
</reference>
<organism evidence="5 6">
    <name type="scientific">Cadophora malorum</name>
    <dbReference type="NCBI Taxonomy" id="108018"/>
    <lineage>
        <taxon>Eukaryota</taxon>
        <taxon>Fungi</taxon>
        <taxon>Dikarya</taxon>
        <taxon>Ascomycota</taxon>
        <taxon>Pezizomycotina</taxon>
        <taxon>Leotiomycetes</taxon>
        <taxon>Helotiales</taxon>
        <taxon>Ploettnerulaceae</taxon>
        <taxon>Cadophora</taxon>
    </lineage>
</organism>
<keyword evidence="6" id="KW-1185">Reference proteome</keyword>
<accession>A0A8H7W0X8</accession>
<evidence type="ECO:0000256" key="1">
    <source>
        <dbReference type="SAM" id="MobiDB-lite"/>
    </source>
</evidence>
<dbReference type="Pfam" id="PF21048">
    <property type="entry name" value="Rad26-like_N"/>
    <property type="match status" value="1"/>
</dbReference>
<dbReference type="InterPro" id="IPR022093">
    <property type="entry name" value="Rad26-like_helical"/>
</dbReference>
<dbReference type="Pfam" id="PF12331">
    <property type="entry name" value="Rad26-like_helical_rpts"/>
    <property type="match status" value="1"/>
</dbReference>
<feature type="domain" description="Rad26-like helical repeats" evidence="2">
    <location>
        <begin position="461"/>
        <end position="671"/>
    </location>
</feature>
<proteinExistence type="predicted"/>
<evidence type="ECO:0000313" key="5">
    <source>
        <dbReference type="EMBL" id="KAG4411057.1"/>
    </source>
</evidence>
<feature type="compositionally biased region" description="Polar residues" evidence="1">
    <location>
        <begin position="68"/>
        <end position="85"/>
    </location>
</feature>
<feature type="compositionally biased region" description="Acidic residues" evidence="1">
    <location>
        <begin position="51"/>
        <end position="64"/>
    </location>
</feature>
<feature type="domain" description="Rad26-like N-terminal" evidence="4">
    <location>
        <begin position="354"/>
        <end position="402"/>
    </location>
</feature>
<evidence type="ECO:0000259" key="2">
    <source>
        <dbReference type="Pfam" id="PF12331"/>
    </source>
</evidence>
<evidence type="ECO:0000259" key="3">
    <source>
        <dbReference type="Pfam" id="PF21046"/>
    </source>
</evidence>
<feature type="compositionally biased region" description="Acidic residues" evidence="1">
    <location>
        <begin position="1"/>
        <end position="17"/>
    </location>
</feature>
<dbReference type="EMBL" id="JAFJYH010000530">
    <property type="protein sequence ID" value="KAG4411057.1"/>
    <property type="molecule type" value="Genomic_DNA"/>
</dbReference>
<dbReference type="OrthoDB" id="5245063at2759"/>
<dbReference type="InterPro" id="IPR048379">
    <property type="entry name" value="Rad26-like_C"/>
</dbReference>
<feature type="compositionally biased region" description="Polar residues" evidence="1">
    <location>
        <begin position="286"/>
        <end position="301"/>
    </location>
</feature>
<feature type="domain" description="Rad26-like C-terminal" evidence="3">
    <location>
        <begin position="678"/>
        <end position="741"/>
    </location>
</feature>
<dbReference type="InterPro" id="IPR048380">
    <property type="entry name" value="Rad26-like_N"/>
</dbReference>
<dbReference type="Pfam" id="PF21046">
    <property type="entry name" value="Rad26-like_C"/>
    <property type="match status" value="1"/>
</dbReference>
<evidence type="ECO:0008006" key="7">
    <source>
        <dbReference type="Google" id="ProtNLM"/>
    </source>
</evidence>
<feature type="region of interest" description="Disordered" evidence="1">
    <location>
        <begin position="1"/>
        <end position="153"/>
    </location>
</feature>
<evidence type="ECO:0000259" key="4">
    <source>
        <dbReference type="Pfam" id="PF21048"/>
    </source>
</evidence>
<gene>
    <name evidence="5" type="ORF">IFR04_015801</name>
</gene>
<protein>
    <recommendedName>
        <fullName evidence="7">DNA repair protein Rad26</fullName>
    </recommendedName>
</protein>
<feature type="compositionally biased region" description="Basic and acidic residues" evidence="1">
    <location>
        <begin position="240"/>
        <end position="257"/>
    </location>
</feature>
<dbReference type="AlphaFoldDB" id="A0A8H7W0X8"/>
<feature type="region of interest" description="Disordered" evidence="1">
    <location>
        <begin position="240"/>
        <end position="316"/>
    </location>
</feature>
<evidence type="ECO:0000313" key="6">
    <source>
        <dbReference type="Proteomes" id="UP000664132"/>
    </source>
</evidence>
<feature type="compositionally biased region" description="Low complexity" evidence="1">
    <location>
        <begin position="18"/>
        <end position="43"/>
    </location>
</feature>
<comment type="caution">
    <text evidence="5">The sequence shown here is derived from an EMBL/GenBank/DDBJ whole genome shotgun (WGS) entry which is preliminary data.</text>
</comment>
<name>A0A8H7W0X8_9HELO</name>